<dbReference type="PROSITE" id="PS50102">
    <property type="entry name" value="RRM"/>
    <property type="match status" value="1"/>
</dbReference>
<name>A0ABR2K0J6_9EUKA</name>
<proteinExistence type="predicted"/>
<keyword evidence="4" id="KW-1185">Reference proteome</keyword>
<dbReference type="CDD" id="cd00590">
    <property type="entry name" value="RRM_SF"/>
    <property type="match status" value="1"/>
</dbReference>
<dbReference type="Pfam" id="PF00076">
    <property type="entry name" value="RRM_1"/>
    <property type="match status" value="1"/>
</dbReference>
<organism evidence="3 4">
    <name type="scientific">Tritrichomonas musculus</name>
    <dbReference type="NCBI Taxonomy" id="1915356"/>
    <lineage>
        <taxon>Eukaryota</taxon>
        <taxon>Metamonada</taxon>
        <taxon>Parabasalia</taxon>
        <taxon>Tritrichomonadida</taxon>
        <taxon>Tritrichomonadidae</taxon>
        <taxon>Tritrichomonas</taxon>
    </lineage>
</organism>
<dbReference type="InterPro" id="IPR035979">
    <property type="entry name" value="RBD_domain_sf"/>
</dbReference>
<sequence length="178" mass="20437">MSIASLLPNGLPEYWIYSVNVSYDLDDDQIKSFFAQCGQIVGFQYVLDRNGSKKGHIRIAYRKKNEAIRALAELHNTKFNGRIVKLNWDKGMVLKNVNAPIDRISDLLKKSETDRSISFSLYNENCGFDPDNYVNTNQSPYKKTLGTTIDRTQTSPYELLYTKKIDPINFPFLIPKNT</sequence>
<accession>A0ABR2K0J6</accession>
<evidence type="ECO:0000313" key="3">
    <source>
        <dbReference type="EMBL" id="KAK8884398.1"/>
    </source>
</evidence>
<feature type="domain" description="RRM" evidence="2">
    <location>
        <begin position="14"/>
        <end position="91"/>
    </location>
</feature>
<dbReference type="InterPro" id="IPR012677">
    <property type="entry name" value="Nucleotide-bd_a/b_plait_sf"/>
</dbReference>
<keyword evidence="1" id="KW-0694">RNA-binding</keyword>
<evidence type="ECO:0000313" key="4">
    <source>
        <dbReference type="Proteomes" id="UP001470230"/>
    </source>
</evidence>
<dbReference type="Proteomes" id="UP001470230">
    <property type="component" value="Unassembled WGS sequence"/>
</dbReference>
<evidence type="ECO:0000256" key="1">
    <source>
        <dbReference type="PROSITE-ProRule" id="PRU00176"/>
    </source>
</evidence>
<comment type="caution">
    <text evidence="3">The sequence shown here is derived from an EMBL/GenBank/DDBJ whole genome shotgun (WGS) entry which is preliminary data.</text>
</comment>
<evidence type="ECO:0000259" key="2">
    <source>
        <dbReference type="PROSITE" id="PS50102"/>
    </source>
</evidence>
<dbReference type="SUPFAM" id="SSF54928">
    <property type="entry name" value="RNA-binding domain, RBD"/>
    <property type="match status" value="1"/>
</dbReference>
<dbReference type="SMART" id="SM00360">
    <property type="entry name" value="RRM"/>
    <property type="match status" value="1"/>
</dbReference>
<dbReference type="EMBL" id="JAPFFF010000008">
    <property type="protein sequence ID" value="KAK8884398.1"/>
    <property type="molecule type" value="Genomic_DNA"/>
</dbReference>
<gene>
    <name evidence="3" type="ORF">M9Y10_043508</name>
</gene>
<dbReference type="Gene3D" id="3.30.70.330">
    <property type="match status" value="1"/>
</dbReference>
<reference evidence="3 4" key="1">
    <citation type="submission" date="2024-04" db="EMBL/GenBank/DDBJ databases">
        <title>Tritrichomonas musculus Genome.</title>
        <authorList>
            <person name="Alves-Ferreira E."/>
            <person name="Grigg M."/>
            <person name="Lorenzi H."/>
            <person name="Galac M."/>
        </authorList>
    </citation>
    <scope>NUCLEOTIDE SEQUENCE [LARGE SCALE GENOMIC DNA]</scope>
    <source>
        <strain evidence="3 4">EAF2021</strain>
    </source>
</reference>
<protein>
    <submittedName>
        <fullName evidence="3">Nuclear cap-binding protein subunit 2</fullName>
    </submittedName>
</protein>
<dbReference type="InterPro" id="IPR000504">
    <property type="entry name" value="RRM_dom"/>
</dbReference>